<accession>A0A1L4A0V0</accession>
<name>A0A1L4A0V0_9SPHN</name>
<keyword evidence="2" id="KW-1185">Reference proteome</keyword>
<dbReference type="InterPro" id="IPR023393">
    <property type="entry name" value="START-like_dom_sf"/>
</dbReference>
<evidence type="ECO:0000313" key="2">
    <source>
        <dbReference type="Proteomes" id="UP000182063"/>
    </source>
</evidence>
<dbReference type="RefSeq" id="WP_072599026.1">
    <property type="nucleotide sequence ID" value="NZ_CP018225.1"/>
</dbReference>
<protein>
    <recommendedName>
        <fullName evidence="3">Polyketide cyclase</fullName>
    </recommendedName>
</protein>
<dbReference type="Pfam" id="PF10604">
    <property type="entry name" value="Polyketide_cyc2"/>
    <property type="match status" value="1"/>
</dbReference>
<dbReference type="AlphaFoldDB" id="A0A1L4A0V0"/>
<dbReference type="Gene3D" id="3.30.530.20">
    <property type="match status" value="1"/>
</dbReference>
<keyword evidence="1" id="KW-0614">Plasmid</keyword>
<dbReference type="Proteomes" id="UP000182063">
    <property type="component" value="Plasmid pHSL4"/>
</dbReference>
<dbReference type="EMBL" id="CP018225">
    <property type="protein sequence ID" value="API61518.1"/>
    <property type="molecule type" value="Genomic_DNA"/>
</dbReference>
<dbReference type="InterPro" id="IPR019587">
    <property type="entry name" value="Polyketide_cyclase/dehydratase"/>
</dbReference>
<evidence type="ECO:0000313" key="1">
    <source>
        <dbReference type="EMBL" id="API61518.1"/>
    </source>
</evidence>
<dbReference type="OrthoDB" id="7448864at2"/>
<dbReference type="SUPFAM" id="SSF55961">
    <property type="entry name" value="Bet v1-like"/>
    <property type="match status" value="1"/>
</dbReference>
<sequence length="155" mass="17714">MFTVANSISLSAPLARVWRVLVDVDRYRDWHPTVGLESDPADPKKLLCTYWRPGWTDPVISADGRIVCLERPCHFAWRVGIKGLLQIEEGFHLKKSPEGTRLTHRLCCSGIGSWPGIVTSPFLRRQLVRTGDSLERHLRRGTVISRYAQRNARPR</sequence>
<reference evidence="1 2" key="1">
    <citation type="submission" date="2016-11" db="EMBL/GenBank/DDBJ databases">
        <title>Complete Genome Sequence of alachlor-degrading Sphingomonas sp. strain JJ-A5.</title>
        <authorList>
            <person name="Lee H."/>
            <person name="Ka J.-O."/>
        </authorList>
    </citation>
    <scope>NUCLEOTIDE SEQUENCE [LARGE SCALE GENOMIC DNA]</scope>
    <source>
        <strain evidence="1 2">JJ-A5</strain>
        <plasmid evidence="2">phsl4</plasmid>
    </source>
</reference>
<proteinExistence type="predicted"/>
<geneLocation type="plasmid" evidence="2">
    <name>phsl4</name>
</geneLocation>
<evidence type="ECO:0008006" key="3">
    <source>
        <dbReference type="Google" id="ProtNLM"/>
    </source>
</evidence>
<dbReference type="KEGG" id="sphj:BSL82_18975"/>
<gene>
    <name evidence="1" type="ORF">BSL82_18975</name>
</gene>
<organism evidence="1 2">
    <name type="scientific">Tardibacter chloracetimidivorans</name>
    <dbReference type="NCBI Taxonomy" id="1921510"/>
    <lineage>
        <taxon>Bacteria</taxon>
        <taxon>Pseudomonadati</taxon>
        <taxon>Pseudomonadota</taxon>
        <taxon>Alphaproteobacteria</taxon>
        <taxon>Sphingomonadales</taxon>
        <taxon>Sphingomonadaceae</taxon>
        <taxon>Tardibacter</taxon>
    </lineage>
</organism>